<reference evidence="1" key="1">
    <citation type="submission" date="2021-06" db="EMBL/GenBank/DDBJ databases">
        <authorList>
            <person name="Kallberg Y."/>
            <person name="Tangrot J."/>
            <person name="Rosling A."/>
        </authorList>
    </citation>
    <scope>NUCLEOTIDE SEQUENCE</scope>
    <source>
        <strain evidence="1">MT106</strain>
    </source>
</reference>
<dbReference type="Proteomes" id="UP000789831">
    <property type="component" value="Unassembled WGS sequence"/>
</dbReference>
<accession>A0A9N8V5P0</accession>
<proteinExistence type="predicted"/>
<dbReference type="OrthoDB" id="2387552at2759"/>
<gene>
    <name evidence="1" type="ORF">AGERDE_LOCUS1315</name>
</gene>
<protein>
    <submittedName>
        <fullName evidence="1">390_t:CDS:1</fullName>
    </submittedName>
</protein>
<dbReference type="EMBL" id="CAJVPL010000086">
    <property type="protein sequence ID" value="CAG8444532.1"/>
    <property type="molecule type" value="Genomic_DNA"/>
</dbReference>
<dbReference type="AlphaFoldDB" id="A0A9N8V5P0"/>
<evidence type="ECO:0000313" key="1">
    <source>
        <dbReference type="EMBL" id="CAG8444532.1"/>
    </source>
</evidence>
<organism evidence="1 2">
    <name type="scientific">Ambispora gerdemannii</name>
    <dbReference type="NCBI Taxonomy" id="144530"/>
    <lineage>
        <taxon>Eukaryota</taxon>
        <taxon>Fungi</taxon>
        <taxon>Fungi incertae sedis</taxon>
        <taxon>Mucoromycota</taxon>
        <taxon>Glomeromycotina</taxon>
        <taxon>Glomeromycetes</taxon>
        <taxon>Archaeosporales</taxon>
        <taxon>Ambisporaceae</taxon>
        <taxon>Ambispora</taxon>
    </lineage>
</organism>
<name>A0A9N8V5P0_9GLOM</name>
<evidence type="ECO:0000313" key="2">
    <source>
        <dbReference type="Proteomes" id="UP000789831"/>
    </source>
</evidence>
<keyword evidence="2" id="KW-1185">Reference proteome</keyword>
<comment type="caution">
    <text evidence="1">The sequence shown here is derived from an EMBL/GenBank/DDBJ whole genome shotgun (WGS) entry which is preliminary data.</text>
</comment>
<sequence length="234" mass="27247">MFPAVLYATHYTIFCIVIVFRRKSPAHITVFNWFEKDSSSEQSKPVAVFKKTRLYSSIAKQDSSHAIINNYNNDRKPIRKSSPIKQVFSFTASEQGAVIEPFLNLTEKAIYKFLVDNESWIPLDVLQAFCAKQRPPSVFHGQYKANPVELLSNFKKYVRNKMRMGSCSSAETTKKYLITRRILTTIKRWINKANENHSHLLQKRKLDDTNFEKITEFVLDVLEEVEETEEGDKR</sequence>